<keyword evidence="3" id="KW-1185">Reference proteome</keyword>
<accession>A0A0U5G4H2</accession>
<name>A0A0U5G4H2_ASPCI</name>
<gene>
    <name evidence="2" type="ORF">ASPCAL06934</name>
</gene>
<dbReference type="Proteomes" id="UP000054771">
    <property type="component" value="Unassembled WGS sequence"/>
</dbReference>
<dbReference type="EMBL" id="CDMC01000005">
    <property type="protein sequence ID" value="CEL05821.1"/>
    <property type="molecule type" value="Genomic_DNA"/>
</dbReference>
<evidence type="ECO:0000313" key="3">
    <source>
        <dbReference type="Proteomes" id="UP000054771"/>
    </source>
</evidence>
<evidence type="ECO:0000256" key="1">
    <source>
        <dbReference type="SAM" id="MobiDB-lite"/>
    </source>
</evidence>
<dbReference type="STRING" id="454130.A0A0U5G4H2"/>
<sequence length="192" mass="21209">MSESSFQDIENWLDQLSGASEAPTTPASTLHSPLSTISGYRQKRRASMATPRDSSPSKRPRLADDRTITSEISLRSTTTTSRQVSPTRDILNQLRLADPPVVCGPTVSRTPDSAIVLRKRLTDGFGHKIIPRGLESRIRAFDSLSADEIPETAYYDSSTLSDAALDDLWAELEKICFDASQCDIYGKDENAW</sequence>
<feature type="compositionally biased region" description="Polar residues" evidence="1">
    <location>
        <begin position="69"/>
        <end position="85"/>
    </location>
</feature>
<protein>
    <submittedName>
        <fullName evidence="2">Uncharacterized protein</fullName>
    </submittedName>
</protein>
<feature type="compositionally biased region" description="Polar residues" evidence="1">
    <location>
        <begin position="22"/>
        <end position="39"/>
    </location>
</feature>
<dbReference type="AlphaFoldDB" id="A0A0U5G4H2"/>
<evidence type="ECO:0000313" key="2">
    <source>
        <dbReference type="EMBL" id="CEL05821.1"/>
    </source>
</evidence>
<dbReference type="OrthoDB" id="5420293at2759"/>
<feature type="region of interest" description="Disordered" evidence="1">
    <location>
        <begin position="1"/>
        <end position="85"/>
    </location>
</feature>
<proteinExistence type="predicted"/>
<reference evidence="3" key="1">
    <citation type="journal article" date="2016" name="Genome Announc.">
        <title>Draft genome sequences of fungus Aspergillus calidoustus.</title>
        <authorList>
            <person name="Horn F."/>
            <person name="Linde J."/>
            <person name="Mattern D.J."/>
            <person name="Walther G."/>
            <person name="Guthke R."/>
            <person name="Scherlach K."/>
            <person name="Martin K."/>
            <person name="Brakhage A.A."/>
            <person name="Petzke L."/>
            <person name="Valiante V."/>
        </authorList>
    </citation>
    <scope>NUCLEOTIDE SEQUENCE [LARGE SCALE GENOMIC DNA]</scope>
    <source>
        <strain evidence="3">SF006504</strain>
    </source>
</reference>
<organism evidence="2 3">
    <name type="scientific">Aspergillus calidoustus</name>
    <dbReference type="NCBI Taxonomy" id="454130"/>
    <lineage>
        <taxon>Eukaryota</taxon>
        <taxon>Fungi</taxon>
        <taxon>Dikarya</taxon>
        <taxon>Ascomycota</taxon>
        <taxon>Pezizomycotina</taxon>
        <taxon>Eurotiomycetes</taxon>
        <taxon>Eurotiomycetidae</taxon>
        <taxon>Eurotiales</taxon>
        <taxon>Aspergillaceae</taxon>
        <taxon>Aspergillus</taxon>
        <taxon>Aspergillus subgen. Nidulantes</taxon>
    </lineage>
</organism>